<dbReference type="AlphaFoldDB" id="A0A6I4T116"/>
<dbReference type="GO" id="GO:0006355">
    <property type="term" value="P:regulation of DNA-templated transcription"/>
    <property type="evidence" value="ECO:0007669"/>
    <property type="project" value="InterPro"/>
</dbReference>
<dbReference type="SUPFAM" id="SSF47598">
    <property type="entry name" value="Ribbon-helix-helix"/>
    <property type="match status" value="1"/>
</dbReference>
<dbReference type="Proteomes" id="UP000433652">
    <property type="component" value="Unassembled WGS sequence"/>
</dbReference>
<gene>
    <name evidence="2" type="ORF">GRI89_15650</name>
</gene>
<reference evidence="2 3" key="1">
    <citation type="submission" date="2019-12" db="EMBL/GenBank/DDBJ databases">
        <title>Genomic-based taxomic classification of the family Erythrobacteraceae.</title>
        <authorList>
            <person name="Xu L."/>
        </authorList>
    </citation>
    <scope>NUCLEOTIDE SEQUENCE [LARGE SCALE GENOMIC DNA]</scope>
    <source>
        <strain evidence="2 3">MCCC 1K01500</strain>
    </source>
</reference>
<feature type="compositionally biased region" description="Acidic residues" evidence="1">
    <location>
        <begin position="47"/>
        <end position="57"/>
    </location>
</feature>
<proteinExistence type="predicted"/>
<organism evidence="2 3">
    <name type="scientific">Croceibacterium salegens</name>
    <dbReference type="NCBI Taxonomy" id="1737568"/>
    <lineage>
        <taxon>Bacteria</taxon>
        <taxon>Pseudomonadati</taxon>
        <taxon>Pseudomonadota</taxon>
        <taxon>Alphaproteobacteria</taxon>
        <taxon>Sphingomonadales</taxon>
        <taxon>Erythrobacteraceae</taxon>
        <taxon>Croceibacterium</taxon>
    </lineage>
</organism>
<comment type="caution">
    <text evidence="2">The sequence shown here is derived from an EMBL/GenBank/DDBJ whole genome shotgun (WGS) entry which is preliminary data.</text>
</comment>
<dbReference type="EMBL" id="WTYM01000058">
    <property type="protein sequence ID" value="MXO60976.1"/>
    <property type="molecule type" value="Genomic_DNA"/>
</dbReference>
<feature type="region of interest" description="Disordered" evidence="1">
    <location>
        <begin position="1"/>
        <end position="88"/>
    </location>
</feature>
<name>A0A6I4T116_9SPHN</name>
<dbReference type="OrthoDB" id="7507351at2"/>
<protein>
    <submittedName>
        <fullName evidence="2">Uncharacterized protein</fullName>
    </submittedName>
</protein>
<keyword evidence="3" id="KW-1185">Reference proteome</keyword>
<evidence type="ECO:0000313" key="2">
    <source>
        <dbReference type="EMBL" id="MXO60976.1"/>
    </source>
</evidence>
<sequence length="220" mass="23933">MSDPKPFASLGATLLARKGGAKPAMRPQASRVPTMNGSAAAQNLEDLGWDDMGEEDAAADHSAEVLQLTPAPHNPEAEALTDRASPKPKVLTMHEELALRVAEEEQKKMPKAAKVQALPPLDEIEVEFDDEPEPMPVFPHARLVVDSAPATSKSKGKPEAANDSRRAAFTLRLDAKRHLKLRLASTVRGRSAQQIVTEALDRFLKDLPEIDSLASQVRRD</sequence>
<evidence type="ECO:0000313" key="3">
    <source>
        <dbReference type="Proteomes" id="UP000433652"/>
    </source>
</evidence>
<dbReference type="RefSeq" id="WP_159797599.1">
    <property type="nucleotide sequence ID" value="NZ_WTYM01000058.1"/>
</dbReference>
<evidence type="ECO:0000256" key="1">
    <source>
        <dbReference type="SAM" id="MobiDB-lite"/>
    </source>
</evidence>
<accession>A0A6I4T116</accession>
<feature type="compositionally biased region" description="Polar residues" evidence="1">
    <location>
        <begin position="31"/>
        <end position="41"/>
    </location>
</feature>
<dbReference type="InterPro" id="IPR010985">
    <property type="entry name" value="Ribbon_hlx_hlx"/>
</dbReference>